<evidence type="ECO:0000313" key="3">
    <source>
        <dbReference type="Proteomes" id="UP000002028"/>
    </source>
</evidence>
<protein>
    <submittedName>
        <fullName evidence="2">Uncharacterized protein</fullName>
    </submittedName>
</protein>
<name>D2QCC6_SPILD</name>
<dbReference type="HOGENOM" id="CLU_1843860_0_0_10"/>
<accession>D2QCC6</accession>
<feature type="transmembrane region" description="Helical" evidence="1">
    <location>
        <begin position="93"/>
        <end position="112"/>
    </location>
</feature>
<dbReference type="AlphaFoldDB" id="D2QCC6"/>
<dbReference type="KEGG" id="sli:Slin_0172"/>
<evidence type="ECO:0000256" key="1">
    <source>
        <dbReference type="SAM" id="Phobius"/>
    </source>
</evidence>
<reference evidence="2 3" key="1">
    <citation type="journal article" date="2010" name="Stand. Genomic Sci.">
        <title>Complete genome sequence of Spirosoma linguale type strain (1).</title>
        <authorList>
            <person name="Lail K."/>
            <person name="Sikorski J."/>
            <person name="Saunders E."/>
            <person name="Lapidus A."/>
            <person name="Glavina Del Rio T."/>
            <person name="Copeland A."/>
            <person name="Tice H."/>
            <person name="Cheng J.-F."/>
            <person name="Lucas S."/>
            <person name="Nolan M."/>
            <person name="Bruce D."/>
            <person name="Goodwin L."/>
            <person name="Pitluck S."/>
            <person name="Ivanova N."/>
            <person name="Mavromatis K."/>
            <person name="Ovchinnikova G."/>
            <person name="Pati A."/>
            <person name="Chen A."/>
            <person name="Palaniappan K."/>
            <person name="Land M."/>
            <person name="Hauser L."/>
            <person name="Chang Y.-J."/>
            <person name="Jeffries C.D."/>
            <person name="Chain P."/>
            <person name="Brettin T."/>
            <person name="Detter J.C."/>
            <person name="Schuetze A."/>
            <person name="Rohde M."/>
            <person name="Tindall B.J."/>
            <person name="Goeker M."/>
            <person name="Bristow J."/>
            <person name="Eisen J.A."/>
            <person name="Markowitz V."/>
            <person name="Hugenholtz P."/>
            <person name="Kyrpides N.C."/>
            <person name="Klenk H.-P."/>
            <person name="Chen F."/>
        </authorList>
    </citation>
    <scope>NUCLEOTIDE SEQUENCE [LARGE SCALE GENOMIC DNA]</scope>
    <source>
        <strain evidence="3">ATCC 33905 / DSM 74 / LMG 10896 / Claus 1</strain>
    </source>
</reference>
<dbReference type="Proteomes" id="UP000002028">
    <property type="component" value="Chromosome"/>
</dbReference>
<sequence>MFAPLIISLKIRLGSTLLFNVYRQYFGILSLGMLIIFSLIFVLGYVIMDISDYGYFGKVMNLSTPILLLRNAFMISISYYIQKQPENQASRAILKTTSAVILAIFIFVITGVEMQKTYLEIKVHEGTELNDSATVFSKR</sequence>
<dbReference type="EMBL" id="CP001769">
    <property type="protein sequence ID" value="ADB36237.1"/>
    <property type="molecule type" value="Genomic_DNA"/>
</dbReference>
<proteinExistence type="predicted"/>
<keyword evidence="3" id="KW-1185">Reference proteome</keyword>
<gene>
    <name evidence="2" type="ordered locus">Slin_0172</name>
</gene>
<keyword evidence="1" id="KW-0812">Transmembrane</keyword>
<feature type="transmembrane region" description="Helical" evidence="1">
    <location>
        <begin position="25"/>
        <end position="47"/>
    </location>
</feature>
<keyword evidence="1" id="KW-0472">Membrane</keyword>
<feature type="transmembrane region" description="Helical" evidence="1">
    <location>
        <begin position="59"/>
        <end position="81"/>
    </location>
</feature>
<keyword evidence="1" id="KW-1133">Transmembrane helix</keyword>
<evidence type="ECO:0000313" key="2">
    <source>
        <dbReference type="EMBL" id="ADB36237.1"/>
    </source>
</evidence>
<organism evidence="2 3">
    <name type="scientific">Spirosoma linguale (strain ATCC 33905 / DSM 74 / LMG 10896 / Claus 1)</name>
    <dbReference type="NCBI Taxonomy" id="504472"/>
    <lineage>
        <taxon>Bacteria</taxon>
        <taxon>Pseudomonadati</taxon>
        <taxon>Bacteroidota</taxon>
        <taxon>Cytophagia</taxon>
        <taxon>Cytophagales</taxon>
        <taxon>Cytophagaceae</taxon>
        <taxon>Spirosoma</taxon>
    </lineage>
</organism>